<dbReference type="STRING" id="558173.CDOO_00735"/>
<sequence>MMASDTLADEIMAQFGAASPEAFVNLTALEGTGFGPILTLFLSGVALAGSAVQILALVTRVLVIPIVAGLTPLFAALSFTETGRQGLNHLVAYLLTGIAFKPVSALLYSVVLWNVSDNQSGQDVSAAVINALMIGLAGFTAPALVRAIVPLAAQAGGGAAAPMLSGSMGAVGALGGGALGAAAGAATSASGKLFLVQRRNGLWRWWKHRVDGAVAKFGRQEDLREIITAMGIFSGRHSPVKSSCGRSGGTAATGSATAIWKK</sequence>
<accession>A0A097IJ18</accession>
<keyword evidence="1" id="KW-0472">Membrane</keyword>
<reference evidence="2 3" key="1">
    <citation type="submission" date="2013-09" db="EMBL/GenBank/DDBJ databases">
        <title>Complete genome sequence of Corynebacterium doosanense CAU 212(T) (=DSM 45436(T)), isolated from activated sludge.</title>
        <authorList>
            <person name="Schaffert L."/>
            <person name="Albersmeier A."/>
            <person name="Kalinowski J."/>
            <person name="Ruckert C."/>
        </authorList>
    </citation>
    <scope>NUCLEOTIDE SEQUENCE [LARGE SCALE GENOMIC DNA]</scope>
    <source>
        <strain evidence="2 3">CAU 212</strain>
    </source>
</reference>
<keyword evidence="3" id="KW-1185">Reference proteome</keyword>
<dbReference type="eggNOG" id="ENOG5032TCD">
    <property type="taxonomic scope" value="Bacteria"/>
</dbReference>
<keyword evidence="1" id="KW-1133">Transmembrane helix</keyword>
<dbReference type="AlphaFoldDB" id="A0A097IJ18"/>
<feature type="transmembrane region" description="Helical" evidence="1">
    <location>
        <begin position="61"/>
        <end position="79"/>
    </location>
</feature>
<feature type="transmembrane region" description="Helical" evidence="1">
    <location>
        <begin position="169"/>
        <end position="195"/>
    </location>
</feature>
<name>A0A097IJ18_9CORY</name>
<keyword evidence="1" id="KW-0812">Transmembrane</keyword>
<dbReference type="EMBL" id="CP006764">
    <property type="protein sequence ID" value="AIT62131.1"/>
    <property type="molecule type" value="Genomic_DNA"/>
</dbReference>
<dbReference type="HOGENOM" id="CLU_1060562_0_0_11"/>
<evidence type="ECO:0000313" key="2">
    <source>
        <dbReference type="EMBL" id="AIT62131.1"/>
    </source>
</evidence>
<evidence type="ECO:0000313" key="3">
    <source>
        <dbReference type="Proteomes" id="UP000029914"/>
    </source>
</evidence>
<evidence type="ECO:0000256" key="1">
    <source>
        <dbReference type="SAM" id="Phobius"/>
    </source>
</evidence>
<dbReference type="KEGG" id="cdo:CDOO_00735"/>
<organism evidence="2 3">
    <name type="scientific">Corynebacterium doosanense CAU 212 = DSM 45436</name>
    <dbReference type="NCBI Taxonomy" id="558173"/>
    <lineage>
        <taxon>Bacteria</taxon>
        <taxon>Bacillati</taxon>
        <taxon>Actinomycetota</taxon>
        <taxon>Actinomycetes</taxon>
        <taxon>Mycobacteriales</taxon>
        <taxon>Corynebacteriaceae</taxon>
        <taxon>Corynebacterium</taxon>
    </lineage>
</organism>
<protein>
    <submittedName>
        <fullName evidence="2">Uncharacterized protein</fullName>
    </submittedName>
</protein>
<dbReference type="Proteomes" id="UP000029914">
    <property type="component" value="Chromosome"/>
</dbReference>
<proteinExistence type="predicted"/>
<gene>
    <name evidence="2" type="ORF">CDOO_00735</name>
</gene>
<feature type="transmembrane region" description="Helical" evidence="1">
    <location>
        <begin position="127"/>
        <end position="149"/>
    </location>
</feature>
<feature type="transmembrane region" description="Helical" evidence="1">
    <location>
        <begin position="91"/>
        <end position="115"/>
    </location>
</feature>
<feature type="transmembrane region" description="Helical" evidence="1">
    <location>
        <begin position="33"/>
        <end position="54"/>
    </location>
</feature>